<keyword evidence="2" id="KW-1185">Reference proteome</keyword>
<dbReference type="Proteomes" id="UP001500897">
    <property type="component" value="Unassembled WGS sequence"/>
</dbReference>
<gene>
    <name evidence="1" type="ORF">GCM10009759_77850</name>
</gene>
<sequence length="91" mass="10322">MTTTPLSVREKALRALSRVTRDQETGCLISATLDRKGRAVVRYQMDGQTIRVLAHRAVYAALHQPLKPYQALRRRCGDLRCVEPTHFTLTS</sequence>
<organism evidence="1 2">
    <name type="scientific">Kitasatospora saccharophila</name>
    <dbReference type="NCBI Taxonomy" id="407973"/>
    <lineage>
        <taxon>Bacteria</taxon>
        <taxon>Bacillati</taxon>
        <taxon>Actinomycetota</taxon>
        <taxon>Actinomycetes</taxon>
        <taxon>Kitasatosporales</taxon>
        <taxon>Streptomycetaceae</taxon>
        <taxon>Kitasatospora</taxon>
    </lineage>
</organism>
<dbReference type="EMBL" id="BAAANS010000112">
    <property type="protein sequence ID" value="GAA2125712.1"/>
    <property type="molecule type" value="Genomic_DNA"/>
</dbReference>
<evidence type="ECO:0000313" key="1">
    <source>
        <dbReference type="EMBL" id="GAA2125712.1"/>
    </source>
</evidence>
<evidence type="ECO:0000313" key="2">
    <source>
        <dbReference type="Proteomes" id="UP001500897"/>
    </source>
</evidence>
<protein>
    <recommendedName>
        <fullName evidence="3">HNH endonuclease</fullName>
    </recommendedName>
</protein>
<reference evidence="1 2" key="1">
    <citation type="journal article" date="2019" name="Int. J. Syst. Evol. Microbiol.">
        <title>The Global Catalogue of Microorganisms (GCM) 10K type strain sequencing project: providing services to taxonomists for standard genome sequencing and annotation.</title>
        <authorList>
            <consortium name="The Broad Institute Genomics Platform"/>
            <consortium name="The Broad Institute Genome Sequencing Center for Infectious Disease"/>
            <person name="Wu L."/>
            <person name="Ma J."/>
        </authorList>
    </citation>
    <scope>NUCLEOTIDE SEQUENCE [LARGE SCALE GENOMIC DNA]</scope>
    <source>
        <strain evidence="1 2">JCM 14559</strain>
    </source>
</reference>
<name>A0ABN2YDY2_9ACTN</name>
<accession>A0ABN2YDY2</accession>
<evidence type="ECO:0008006" key="3">
    <source>
        <dbReference type="Google" id="ProtNLM"/>
    </source>
</evidence>
<proteinExistence type="predicted"/>
<comment type="caution">
    <text evidence="1">The sequence shown here is derived from an EMBL/GenBank/DDBJ whole genome shotgun (WGS) entry which is preliminary data.</text>
</comment>